<comment type="caution">
    <text evidence="3">The sequence shown here is derived from an EMBL/GenBank/DDBJ whole genome shotgun (WGS) entry which is preliminary data.</text>
</comment>
<name>A0A9J6P2Q7_9CLOT</name>
<keyword evidence="1" id="KW-0812">Transmembrane</keyword>
<dbReference type="Proteomes" id="UP001056429">
    <property type="component" value="Unassembled WGS sequence"/>
</dbReference>
<dbReference type="PANTHER" id="PTHR30336">
    <property type="entry name" value="INNER MEMBRANE PROTEIN, PROBABLE PERMEASE"/>
    <property type="match status" value="1"/>
</dbReference>
<feature type="domain" description="DUF218" evidence="2">
    <location>
        <begin position="82"/>
        <end position="223"/>
    </location>
</feature>
<dbReference type="InterPro" id="IPR051599">
    <property type="entry name" value="Cell_Envelope_Assoc"/>
</dbReference>
<dbReference type="PANTHER" id="PTHR30336:SF6">
    <property type="entry name" value="INTEGRAL MEMBRANE PROTEIN"/>
    <property type="match status" value="1"/>
</dbReference>
<evidence type="ECO:0000313" key="4">
    <source>
        <dbReference type="Proteomes" id="UP001056429"/>
    </source>
</evidence>
<gene>
    <name evidence="3" type="ORF">KDK92_10590</name>
</gene>
<reference evidence="3" key="2">
    <citation type="submission" date="2021-04" db="EMBL/GenBank/DDBJ databases">
        <authorList>
            <person name="Dong X."/>
        </authorList>
    </citation>
    <scope>NUCLEOTIDE SEQUENCE</scope>
    <source>
        <strain evidence="3">ZWT</strain>
    </source>
</reference>
<keyword evidence="1" id="KW-1133">Transmembrane helix</keyword>
<evidence type="ECO:0000259" key="2">
    <source>
        <dbReference type="Pfam" id="PF02698"/>
    </source>
</evidence>
<protein>
    <submittedName>
        <fullName evidence="3">YdcF family protein</fullName>
    </submittedName>
</protein>
<dbReference type="GO" id="GO:0005886">
    <property type="term" value="C:plasma membrane"/>
    <property type="evidence" value="ECO:0007669"/>
    <property type="project" value="TreeGrafter"/>
</dbReference>
<proteinExistence type="predicted"/>
<dbReference type="Pfam" id="PF02698">
    <property type="entry name" value="DUF218"/>
    <property type="match status" value="1"/>
</dbReference>
<feature type="transmembrane region" description="Helical" evidence="1">
    <location>
        <begin position="42"/>
        <end position="65"/>
    </location>
</feature>
<evidence type="ECO:0000313" key="3">
    <source>
        <dbReference type="EMBL" id="MCM1990181.1"/>
    </source>
</evidence>
<dbReference type="CDD" id="cd06259">
    <property type="entry name" value="YdcF-like"/>
    <property type="match status" value="1"/>
</dbReference>
<keyword evidence="1" id="KW-0472">Membrane</keyword>
<dbReference type="InterPro" id="IPR003848">
    <property type="entry name" value="DUF218"/>
</dbReference>
<dbReference type="RefSeq" id="WP_250859222.1">
    <property type="nucleotide sequence ID" value="NZ_JAGSOJ010000002.1"/>
</dbReference>
<keyword evidence="4" id="KW-1185">Reference proteome</keyword>
<organism evidence="3 4">
    <name type="scientific">Oceanirhabdus seepicola</name>
    <dbReference type="NCBI Taxonomy" id="2828781"/>
    <lineage>
        <taxon>Bacteria</taxon>
        <taxon>Bacillati</taxon>
        <taxon>Bacillota</taxon>
        <taxon>Clostridia</taxon>
        <taxon>Eubacteriales</taxon>
        <taxon>Clostridiaceae</taxon>
        <taxon>Oceanirhabdus</taxon>
    </lineage>
</organism>
<dbReference type="EMBL" id="JAGSOJ010000002">
    <property type="protein sequence ID" value="MCM1990181.1"/>
    <property type="molecule type" value="Genomic_DNA"/>
</dbReference>
<reference evidence="3" key="1">
    <citation type="journal article" date="2021" name="mSystems">
        <title>Bacteria and Archaea Synergistically Convert Glycine Betaine to Biogenic Methane in the Formosa Cold Seep of the South China Sea.</title>
        <authorList>
            <person name="Li L."/>
            <person name="Zhang W."/>
            <person name="Zhang S."/>
            <person name="Song L."/>
            <person name="Sun Q."/>
            <person name="Zhang H."/>
            <person name="Xiang H."/>
            <person name="Dong X."/>
        </authorList>
    </citation>
    <scope>NUCLEOTIDE SEQUENCE</scope>
    <source>
        <strain evidence="3">ZWT</strain>
    </source>
</reference>
<evidence type="ECO:0000256" key="1">
    <source>
        <dbReference type="SAM" id="Phobius"/>
    </source>
</evidence>
<dbReference type="AlphaFoldDB" id="A0A9J6P2Q7"/>
<sequence>MKKSSLENDYLLKINFQDNKRSYSSSPYKKDKKGFGWFSKKFFTIFIVLTLILTLSVGAINLYVINSTSKYIVLPEDSPKSDSMIVLGAGIYTDGSLSPMLYDRVKTATIVSNSNGTEKYLLTGDHGRKDYNEVGAMKSTLISKYNVLPENIFLDHAGFSTYDSMYRADYIFKIKSTVIVTQKYHLPRAIYLARKKGIDAYGVAADRPSSYIGMPKYKFREYLATTKDFIISLFNVKPTFLGNEIPISGDGRQTHDD</sequence>
<accession>A0A9J6P2Q7</accession>